<dbReference type="InterPro" id="IPR009078">
    <property type="entry name" value="Ferritin-like_SF"/>
</dbReference>
<protein>
    <submittedName>
        <fullName evidence="1">Rubrerythrin</fullName>
    </submittedName>
</protein>
<dbReference type="EMBL" id="SLXT01000007">
    <property type="protein sequence ID" value="TCP64956.1"/>
    <property type="molecule type" value="Genomic_DNA"/>
</dbReference>
<dbReference type="GO" id="GO:0046872">
    <property type="term" value="F:metal ion binding"/>
    <property type="evidence" value="ECO:0007669"/>
    <property type="project" value="InterPro"/>
</dbReference>
<dbReference type="RefSeq" id="WP_131918698.1">
    <property type="nucleotide sequence ID" value="NZ_JAOQNU010000007.1"/>
</dbReference>
<evidence type="ECO:0000313" key="2">
    <source>
        <dbReference type="Proteomes" id="UP000294813"/>
    </source>
</evidence>
<dbReference type="OrthoDB" id="271558at2"/>
<organism evidence="1 2">
    <name type="scientific">Heliophilum fasciatum</name>
    <dbReference type="NCBI Taxonomy" id="35700"/>
    <lineage>
        <taxon>Bacteria</taxon>
        <taxon>Bacillati</taxon>
        <taxon>Bacillota</taxon>
        <taxon>Clostridia</taxon>
        <taxon>Eubacteriales</taxon>
        <taxon>Heliobacteriaceae</taxon>
        <taxon>Heliophilum</taxon>
    </lineage>
</organism>
<dbReference type="PANTHER" id="PTHR33531">
    <property type="entry name" value="RUBRERYTHRIN SUBFAMILY"/>
    <property type="match status" value="1"/>
</dbReference>
<comment type="caution">
    <text evidence="1">The sequence shown here is derived from an EMBL/GenBank/DDBJ whole genome shotgun (WGS) entry which is preliminary data.</text>
</comment>
<dbReference type="Gene3D" id="1.20.1260.10">
    <property type="match status" value="1"/>
</dbReference>
<sequence length="161" mass="18301">MHSKELTILKRAITHEHENAQFYRMAAEQVAEEEVKSVFLYMATEEDSHADWLVKIHHDLAHGKPVTSKDLPVHRDDPGTLTHDALTDAATTVVSALHVGVMLEKSAVDYYRGAAKETGEATLKELYNRLANWEAEHLGQLEKAYDFAKEEWWDRQGFSPS</sequence>
<name>A0A4V2SX55_9FIRM</name>
<reference evidence="1 2" key="1">
    <citation type="submission" date="2019-03" db="EMBL/GenBank/DDBJ databases">
        <title>Genomic Encyclopedia of Type Strains, Phase IV (KMG-IV): sequencing the most valuable type-strain genomes for metagenomic binning, comparative biology and taxonomic classification.</title>
        <authorList>
            <person name="Goeker M."/>
        </authorList>
    </citation>
    <scope>NUCLEOTIDE SEQUENCE [LARGE SCALE GENOMIC DNA]</scope>
    <source>
        <strain evidence="1 2">DSM 11170</strain>
    </source>
</reference>
<keyword evidence="2" id="KW-1185">Reference proteome</keyword>
<dbReference type="Proteomes" id="UP000294813">
    <property type="component" value="Unassembled WGS sequence"/>
</dbReference>
<dbReference type="PANTHER" id="PTHR33531:SF7">
    <property type="entry name" value="HYPOTHETICAL MEMBRANE PROTEIN, CONSERVED"/>
    <property type="match status" value="1"/>
</dbReference>
<dbReference type="GO" id="GO:0016491">
    <property type="term" value="F:oxidoreductase activity"/>
    <property type="evidence" value="ECO:0007669"/>
    <property type="project" value="InterPro"/>
</dbReference>
<accession>A0A4V2SX55</accession>
<dbReference type="SUPFAM" id="SSF47240">
    <property type="entry name" value="Ferritin-like"/>
    <property type="match status" value="1"/>
</dbReference>
<proteinExistence type="predicted"/>
<dbReference type="InterPro" id="IPR012347">
    <property type="entry name" value="Ferritin-like"/>
</dbReference>
<gene>
    <name evidence="1" type="ORF">EDD73_10726</name>
</gene>
<dbReference type="Pfam" id="PF13668">
    <property type="entry name" value="Ferritin_2"/>
    <property type="match status" value="1"/>
</dbReference>
<evidence type="ECO:0000313" key="1">
    <source>
        <dbReference type="EMBL" id="TCP64956.1"/>
    </source>
</evidence>
<dbReference type="CDD" id="cd01045">
    <property type="entry name" value="Ferritin_like_AB"/>
    <property type="match status" value="1"/>
</dbReference>
<dbReference type="AlphaFoldDB" id="A0A4V2SX55"/>